<evidence type="ECO:0000313" key="2">
    <source>
        <dbReference type="Proteomes" id="UP000326170"/>
    </source>
</evidence>
<reference evidence="1 2" key="1">
    <citation type="journal article" date="2007" name="Int. J. Syst. Evol. Microbiol.">
        <title>Natronorubrum sulfidifaciens sp. nov., an extremely haloalkaliphilic archaeon isolated from Aiding salt lake in Xin-Jiang, China.</title>
        <authorList>
            <person name="Cui H.L."/>
            <person name="Tohty D."/>
            <person name="Liu H.C."/>
            <person name="Liu S.J."/>
            <person name="Oren A."/>
            <person name="Zhou P.J."/>
        </authorList>
    </citation>
    <scope>NUCLEOTIDE SEQUENCE [LARGE SCALE GENOMIC DNA]</scope>
    <source>
        <strain evidence="1 2">7-3</strain>
    </source>
</reference>
<accession>A0A5P9P544</accession>
<dbReference type="GO" id="GO:0019674">
    <property type="term" value="P:NAD+ metabolic process"/>
    <property type="evidence" value="ECO:0007669"/>
    <property type="project" value="InterPro"/>
</dbReference>
<proteinExistence type="predicted"/>
<dbReference type="KEGG" id="nas:GCU68_11335"/>
<dbReference type="GeneID" id="42301645"/>
<evidence type="ECO:0000313" key="1">
    <source>
        <dbReference type="EMBL" id="QFU83087.1"/>
    </source>
</evidence>
<dbReference type="EMBL" id="CP045488">
    <property type="protein sequence ID" value="QFU83087.1"/>
    <property type="molecule type" value="Genomic_DNA"/>
</dbReference>
<dbReference type="AlphaFoldDB" id="A0A5P9P544"/>
<sequence>MDAAWFEAEQPVVGIVERTRTDDSDDAGTRPIRVDALEATLNDADGDAVRGDPEDLLAAAPSLLVAAGEQALSAIARADPNVPVLPVGDVPGIDAVDHDVLPAALEAALAGEATIRQRSVLGLTVEPAGSKVLDDEVRERALFDVALVTEEPAQISEYGVSSRGESVATVRADGVVVATSAGSHGYASAVDAPHLSASVDAVAVTPIAPFVVQTRQWVLPEDSLALTVERNETVVTLVADDRPVCTVDVDSRVEIAVDGSLSVLSVPDASLEGE</sequence>
<dbReference type="SUPFAM" id="SSF111331">
    <property type="entry name" value="NAD kinase/diacylglycerol kinase-like"/>
    <property type="match status" value="1"/>
</dbReference>
<organism evidence="1 2">
    <name type="scientific">Natronorubrum aibiense</name>
    <dbReference type="NCBI Taxonomy" id="348826"/>
    <lineage>
        <taxon>Archaea</taxon>
        <taxon>Methanobacteriati</taxon>
        <taxon>Methanobacteriota</taxon>
        <taxon>Stenosarchaea group</taxon>
        <taxon>Halobacteria</taxon>
        <taxon>Halobacteriales</taxon>
        <taxon>Natrialbaceae</taxon>
        <taxon>Natronorubrum</taxon>
    </lineage>
</organism>
<protein>
    <submittedName>
        <fullName evidence="1">NAD(+)/NADH kinase</fullName>
    </submittedName>
</protein>
<dbReference type="OrthoDB" id="170401at2157"/>
<dbReference type="GO" id="GO:0003951">
    <property type="term" value="F:NAD+ kinase activity"/>
    <property type="evidence" value="ECO:0007669"/>
    <property type="project" value="InterPro"/>
</dbReference>
<name>A0A5P9P544_9EURY</name>
<dbReference type="Pfam" id="PF20143">
    <property type="entry name" value="NAD_kinase_C"/>
    <property type="match status" value="1"/>
</dbReference>
<dbReference type="PANTHER" id="PTHR20275:SF0">
    <property type="entry name" value="NAD KINASE"/>
    <property type="match status" value="1"/>
</dbReference>
<dbReference type="GO" id="GO:0006741">
    <property type="term" value="P:NADP+ biosynthetic process"/>
    <property type="evidence" value="ECO:0007669"/>
    <property type="project" value="TreeGrafter"/>
</dbReference>
<keyword evidence="1" id="KW-0808">Transferase</keyword>
<dbReference type="PANTHER" id="PTHR20275">
    <property type="entry name" value="NAD KINASE"/>
    <property type="match status" value="1"/>
</dbReference>
<dbReference type="Gene3D" id="2.60.200.30">
    <property type="entry name" value="Probable inorganic polyphosphate/atp-NAD kinase, domain 2"/>
    <property type="match status" value="1"/>
</dbReference>
<keyword evidence="2" id="KW-1185">Reference proteome</keyword>
<gene>
    <name evidence="1" type="ORF">GCU68_11335</name>
</gene>
<dbReference type="InterPro" id="IPR016064">
    <property type="entry name" value="NAD/diacylglycerol_kinase_sf"/>
</dbReference>
<dbReference type="Proteomes" id="UP000326170">
    <property type="component" value="Chromosome"/>
</dbReference>
<keyword evidence="1" id="KW-0418">Kinase</keyword>
<dbReference type="RefSeq" id="WP_152941691.1">
    <property type="nucleotide sequence ID" value="NZ_CP045488.1"/>
</dbReference>
<dbReference type="InterPro" id="IPR017437">
    <property type="entry name" value="ATP-NAD_kinase_PpnK-typ_C"/>
</dbReference>